<gene>
    <name evidence="1" type="ORF">FC85_GL000183</name>
</gene>
<organism evidence="1 2">
    <name type="scientific">Lentilactobacillus diolivorans DSM 14421</name>
    <dbReference type="NCBI Taxonomy" id="1423739"/>
    <lineage>
        <taxon>Bacteria</taxon>
        <taxon>Bacillati</taxon>
        <taxon>Bacillota</taxon>
        <taxon>Bacilli</taxon>
        <taxon>Lactobacillales</taxon>
        <taxon>Lactobacillaceae</taxon>
        <taxon>Lentilactobacillus</taxon>
    </lineage>
</organism>
<evidence type="ECO:0000313" key="2">
    <source>
        <dbReference type="Proteomes" id="UP000052013"/>
    </source>
</evidence>
<dbReference type="EMBL" id="AZEY01000068">
    <property type="protein sequence ID" value="KRL65358.1"/>
    <property type="molecule type" value="Genomic_DNA"/>
</dbReference>
<dbReference type="AlphaFoldDB" id="A0A0R1SAB9"/>
<evidence type="ECO:0000313" key="1">
    <source>
        <dbReference type="EMBL" id="KRL65358.1"/>
    </source>
</evidence>
<protein>
    <submittedName>
        <fullName evidence="1">Uncharacterized protein</fullName>
    </submittedName>
</protein>
<accession>A0A0R1SAB9</accession>
<proteinExistence type="predicted"/>
<dbReference type="STRING" id="1423739.FC85_GL000183"/>
<comment type="caution">
    <text evidence="1">The sequence shown here is derived from an EMBL/GenBank/DDBJ whole genome shotgun (WGS) entry which is preliminary data.</text>
</comment>
<name>A0A0R1SAB9_9LACO</name>
<dbReference type="PATRIC" id="fig|1423739.3.peg.192"/>
<dbReference type="Proteomes" id="UP000052013">
    <property type="component" value="Unassembled WGS sequence"/>
</dbReference>
<reference evidence="1 2" key="1">
    <citation type="journal article" date="2015" name="Genome Announc.">
        <title>Expanding the biotechnology potential of lactobacilli through comparative genomics of 213 strains and associated genera.</title>
        <authorList>
            <person name="Sun Z."/>
            <person name="Harris H.M."/>
            <person name="McCann A."/>
            <person name="Guo C."/>
            <person name="Argimon S."/>
            <person name="Zhang W."/>
            <person name="Yang X."/>
            <person name="Jeffery I.B."/>
            <person name="Cooney J.C."/>
            <person name="Kagawa T.F."/>
            <person name="Liu W."/>
            <person name="Song Y."/>
            <person name="Salvetti E."/>
            <person name="Wrobel A."/>
            <person name="Rasinkangas P."/>
            <person name="Parkhill J."/>
            <person name="Rea M.C."/>
            <person name="O'Sullivan O."/>
            <person name="Ritari J."/>
            <person name="Douillard F.P."/>
            <person name="Paul Ross R."/>
            <person name="Yang R."/>
            <person name="Briner A.E."/>
            <person name="Felis G.E."/>
            <person name="de Vos W.M."/>
            <person name="Barrangou R."/>
            <person name="Klaenhammer T.R."/>
            <person name="Caufield P.W."/>
            <person name="Cui Y."/>
            <person name="Zhang H."/>
            <person name="O'Toole P.W."/>
        </authorList>
    </citation>
    <scope>NUCLEOTIDE SEQUENCE [LARGE SCALE GENOMIC DNA]</scope>
    <source>
        <strain evidence="1 2">DSM 14421</strain>
    </source>
</reference>
<sequence>MSWRTNSDHISPPTNIQTRILVLVSATKPKRGESSSFRPYKPANQYSNSNIGWRAYILEAKRYFHHSGL</sequence>